<dbReference type="Gene3D" id="3.40.720.10">
    <property type="entry name" value="Alkaline Phosphatase, subunit A"/>
    <property type="match status" value="1"/>
</dbReference>
<reference evidence="3" key="1">
    <citation type="journal article" date="2021" name="PeerJ">
        <title>Extensive microbial diversity within the chicken gut microbiome revealed by metagenomics and culture.</title>
        <authorList>
            <person name="Gilroy R."/>
            <person name="Ravi A."/>
            <person name="Getino M."/>
            <person name="Pursley I."/>
            <person name="Horton D.L."/>
            <person name="Alikhan N.F."/>
            <person name="Baker D."/>
            <person name="Gharbi K."/>
            <person name="Hall N."/>
            <person name="Watson M."/>
            <person name="Adriaenssens E.M."/>
            <person name="Foster-Nyarko E."/>
            <person name="Jarju S."/>
            <person name="Secka A."/>
            <person name="Antonio M."/>
            <person name="Oren A."/>
            <person name="Chaudhuri R.R."/>
            <person name="La Ragione R."/>
            <person name="Hildebrand F."/>
            <person name="Pallen M.J."/>
        </authorList>
    </citation>
    <scope>NUCLEOTIDE SEQUENCE</scope>
    <source>
        <strain evidence="3">ChiBcec15-1070</strain>
    </source>
</reference>
<dbReference type="PIRSF" id="PIRSF031924">
    <property type="entry name" value="Pi-irrepressible_AP"/>
    <property type="match status" value="1"/>
</dbReference>
<dbReference type="GO" id="GO:0004035">
    <property type="term" value="F:alkaline phosphatase activity"/>
    <property type="evidence" value="ECO:0007669"/>
    <property type="project" value="InterPro"/>
</dbReference>
<evidence type="ECO:0000313" key="3">
    <source>
        <dbReference type="EMBL" id="HIW10878.1"/>
    </source>
</evidence>
<dbReference type="InterPro" id="IPR002591">
    <property type="entry name" value="Phosphodiest/P_Trfase"/>
</dbReference>
<dbReference type="SUPFAM" id="SSF53649">
    <property type="entry name" value="Alkaline phosphatase-like"/>
    <property type="match status" value="1"/>
</dbReference>
<feature type="active site" description="Phosphothreonine intermediate" evidence="1">
    <location>
        <position position="81"/>
    </location>
</feature>
<feature type="chain" id="PRO_5038701311" evidence="2">
    <location>
        <begin position="26"/>
        <end position="538"/>
    </location>
</feature>
<dbReference type="Proteomes" id="UP000823926">
    <property type="component" value="Unassembled WGS sequence"/>
</dbReference>
<keyword evidence="2" id="KW-0732">Signal</keyword>
<accession>A0A9D1TXU2</accession>
<evidence type="ECO:0000313" key="4">
    <source>
        <dbReference type="Proteomes" id="UP000823926"/>
    </source>
</evidence>
<organism evidence="3 4">
    <name type="scientific">Candidatus Rikenella faecigallinarum</name>
    <dbReference type="NCBI Taxonomy" id="2838745"/>
    <lineage>
        <taxon>Bacteria</taxon>
        <taxon>Pseudomonadati</taxon>
        <taxon>Bacteroidota</taxon>
        <taxon>Bacteroidia</taxon>
        <taxon>Bacteroidales</taxon>
        <taxon>Rikenellaceae</taxon>
        <taxon>Rikenella</taxon>
    </lineage>
</organism>
<dbReference type="AlphaFoldDB" id="A0A9D1TXU2"/>
<dbReference type="EMBL" id="DXHL01000024">
    <property type="protein sequence ID" value="HIW10878.1"/>
    <property type="molecule type" value="Genomic_DNA"/>
</dbReference>
<comment type="caution">
    <text evidence="3">The sequence shown here is derived from an EMBL/GenBank/DDBJ whole genome shotgun (WGS) entry which is preliminary data.</text>
</comment>
<dbReference type="InterPro" id="IPR017850">
    <property type="entry name" value="Alkaline_phosphatase_core_sf"/>
</dbReference>
<feature type="signal peptide" evidence="2">
    <location>
        <begin position="1"/>
        <end position="25"/>
    </location>
</feature>
<proteinExistence type="predicted"/>
<gene>
    <name evidence="3" type="ORF">H9888_05170</name>
</gene>
<sequence length="538" mass="58986">MRLRNAIFCFAALLAAVPAATGASALSRHTPRLVVQIVVSQMRYDYLLRFADNFGEKGFHALVNEGSLCTRASYDYALTRTGAGLATLTTGTNPSMHGVVGERWFNYTTGEAIDLAADKKAFTVGSDEYDGQYSPRGLMASTVGDQLKATIRDSKVVSVALDPVSAVVAGGHSANAVYWLNPKNGRWVTSNYYVSALPQWVERFNQSDAVVGYSGRKWDITRPLKAYHNDEYTDIVVDSTRGISFDFLMRKKYDYDRLCASPAGNSLVKDFAVQAIIYEGLGNDDAPDILNIVFDASRRIGEKYGTGSIELEDSYYRLDEELASLLEFLDTQVGRDRLLVVLTSDHGASDPIRANSRMPMGLFDASQFTAIISGFLGAQLGPGDWLLKFENRQIYLNRNLIYKKGHNLTEVQNLVANFAIQFSSVSQAITATALQNGHFATGVLSRMQNSYFPRNSGDVMINLMPGWIEYREGVLSDAGSPYNYDTHVPLIWYGGAVSNRDVEHDVNLSDVAPTIADLLGIAPPPAATGTPITEIVAH</sequence>
<evidence type="ECO:0000256" key="1">
    <source>
        <dbReference type="PIRSR" id="PIRSR031924-50"/>
    </source>
</evidence>
<evidence type="ECO:0000256" key="2">
    <source>
        <dbReference type="SAM" id="SignalP"/>
    </source>
</evidence>
<dbReference type="Gene3D" id="3.30.1360.150">
    <property type="match status" value="1"/>
</dbReference>
<dbReference type="InterPro" id="IPR026263">
    <property type="entry name" value="Alkaline_phosphatase_prok"/>
</dbReference>
<keyword evidence="1" id="KW-0597">Phosphoprotein</keyword>
<name>A0A9D1TXU2_9BACT</name>
<dbReference type="Pfam" id="PF01663">
    <property type="entry name" value="Phosphodiest"/>
    <property type="match status" value="1"/>
</dbReference>
<reference evidence="3" key="2">
    <citation type="submission" date="2021-04" db="EMBL/GenBank/DDBJ databases">
        <authorList>
            <person name="Gilroy R."/>
        </authorList>
    </citation>
    <scope>NUCLEOTIDE SEQUENCE</scope>
    <source>
        <strain evidence="3">ChiBcec15-1070</strain>
    </source>
</reference>
<protein>
    <submittedName>
        <fullName evidence="3">Alkaline phosphatase family protein</fullName>
    </submittedName>
</protein>
<dbReference type="CDD" id="cd16016">
    <property type="entry name" value="AP-SPAP"/>
    <property type="match status" value="1"/>
</dbReference>